<evidence type="ECO:0000256" key="2">
    <source>
        <dbReference type="ARBA" id="ARBA00022525"/>
    </source>
</evidence>
<dbReference type="Gene3D" id="2.40.10.10">
    <property type="entry name" value="Trypsin-like serine proteases"/>
    <property type="match status" value="3"/>
</dbReference>
<dbReference type="SUPFAM" id="SSF50494">
    <property type="entry name" value="Trypsin-like serine proteases"/>
    <property type="match status" value="1"/>
</dbReference>
<dbReference type="AlphaFoldDB" id="A0A7R9DMX4"/>
<dbReference type="CDD" id="cd00190">
    <property type="entry name" value="Tryp_SPc"/>
    <property type="match status" value="1"/>
</dbReference>
<comment type="subcellular location">
    <subcellularLocation>
        <location evidence="1">Secreted</location>
    </subcellularLocation>
</comment>
<keyword evidence="4" id="KW-0378">Hydrolase</keyword>
<dbReference type="PROSITE" id="PS50240">
    <property type="entry name" value="TRYPSIN_DOM"/>
    <property type="match status" value="1"/>
</dbReference>
<evidence type="ECO:0000256" key="3">
    <source>
        <dbReference type="ARBA" id="ARBA00022670"/>
    </source>
</evidence>
<gene>
    <name evidence="7" type="ORF">TPSB3V08_LOCUS12001</name>
</gene>
<dbReference type="InterPro" id="IPR043504">
    <property type="entry name" value="Peptidase_S1_PA_chymotrypsin"/>
</dbReference>
<dbReference type="Pfam" id="PF00089">
    <property type="entry name" value="Trypsin"/>
    <property type="match status" value="3"/>
</dbReference>
<evidence type="ECO:0000256" key="4">
    <source>
        <dbReference type="ARBA" id="ARBA00022801"/>
    </source>
</evidence>
<evidence type="ECO:0000313" key="7">
    <source>
        <dbReference type="EMBL" id="CAD7417744.1"/>
    </source>
</evidence>
<dbReference type="EMBL" id="OD014723">
    <property type="protein sequence ID" value="CAD7417744.1"/>
    <property type="molecule type" value="Genomic_DNA"/>
</dbReference>
<name>A0A7R9DMX4_TIMPO</name>
<feature type="domain" description="Peptidase S1" evidence="6">
    <location>
        <begin position="1"/>
        <end position="334"/>
    </location>
</feature>
<dbReference type="GO" id="GO:0004252">
    <property type="term" value="F:serine-type endopeptidase activity"/>
    <property type="evidence" value="ECO:0007669"/>
    <property type="project" value="InterPro"/>
</dbReference>
<sequence>MRPGSGCVSFSASSLLVRAGTANRYVGGVTRRVSLVKEHSQYNIGARWNNDVALIRVSEAFPLGPSIQPIALAPSGLLLPEGAYTRVAGWGATWVTVDCNIHQGGGVGGYLGSITGQLSGRYGCRSELVPPLDQALERKLFCDEYTWKHDHSGGGSVDNLLQVDLPLWTNAQCAQIFDNGRLTDEMVCAGYIAGGKDTCQKRGESTPKWFVMFQGDSGGALVLEGVQVGVVSWGNVCAEYPGVYARDLVKSPKESGPSFEPRRGRQEDLTPAIGAKTLDVSIIQIGPVIGSHSQRLWRFQNYPKALHLPASSYRRKYVSVEHPFMSCWVRQGIAYCRVFLSKGNQSHTTQCTSVSGFNGQIY</sequence>
<proteinExistence type="predicted"/>
<dbReference type="InterPro" id="IPR001254">
    <property type="entry name" value="Trypsin_dom"/>
</dbReference>
<reference evidence="7" key="1">
    <citation type="submission" date="2020-11" db="EMBL/GenBank/DDBJ databases">
        <authorList>
            <person name="Tran Van P."/>
        </authorList>
    </citation>
    <scope>NUCLEOTIDE SEQUENCE</scope>
</reference>
<keyword evidence="2" id="KW-0964">Secreted</keyword>
<dbReference type="InterPro" id="IPR009003">
    <property type="entry name" value="Peptidase_S1_PA"/>
</dbReference>
<dbReference type="GO" id="GO:0006508">
    <property type="term" value="P:proteolysis"/>
    <property type="evidence" value="ECO:0007669"/>
    <property type="project" value="UniProtKB-KW"/>
</dbReference>
<dbReference type="PANTHER" id="PTHR24264:SF65">
    <property type="entry name" value="SRCR DOMAIN-CONTAINING PROTEIN"/>
    <property type="match status" value="1"/>
</dbReference>
<keyword evidence="5" id="KW-0720">Serine protease</keyword>
<protein>
    <recommendedName>
        <fullName evidence="6">Peptidase S1 domain-containing protein</fullName>
    </recommendedName>
</protein>
<evidence type="ECO:0000259" key="6">
    <source>
        <dbReference type="PROSITE" id="PS50240"/>
    </source>
</evidence>
<evidence type="ECO:0000256" key="5">
    <source>
        <dbReference type="ARBA" id="ARBA00022825"/>
    </source>
</evidence>
<evidence type="ECO:0000256" key="1">
    <source>
        <dbReference type="ARBA" id="ARBA00004613"/>
    </source>
</evidence>
<dbReference type="InterPro" id="IPR050127">
    <property type="entry name" value="Serine_Proteases_S1"/>
</dbReference>
<dbReference type="PANTHER" id="PTHR24264">
    <property type="entry name" value="TRYPSIN-RELATED"/>
    <property type="match status" value="1"/>
</dbReference>
<keyword evidence="3" id="KW-0645">Protease</keyword>
<organism evidence="7">
    <name type="scientific">Timema poppense</name>
    <name type="common">Walking stick</name>
    <dbReference type="NCBI Taxonomy" id="170557"/>
    <lineage>
        <taxon>Eukaryota</taxon>
        <taxon>Metazoa</taxon>
        <taxon>Ecdysozoa</taxon>
        <taxon>Arthropoda</taxon>
        <taxon>Hexapoda</taxon>
        <taxon>Insecta</taxon>
        <taxon>Pterygota</taxon>
        <taxon>Neoptera</taxon>
        <taxon>Polyneoptera</taxon>
        <taxon>Phasmatodea</taxon>
        <taxon>Timematodea</taxon>
        <taxon>Timematoidea</taxon>
        <taxon>Timematidae</taxon>
        <taxon>Timema</taxon>
    </lineage>
</organism>
<dbReference type="SMART" id="SM00020">
    <property type="entry name" value="Tryp_SPc"/>
    <property type="match status" value="1"/>
</dbReference>
<dbReference type="GO" id="GO:0005615">
    <property type="term" value="C:extracellular space"/>
    <property type="evidence" value="ECO:0007669"/>
    <property type="project" value="TreeGrafter"/>
</dbReference>
<accession>A0A7R9DMX4</accession>